<feature type="compositionally biased region" description="Basic and acidic residues" evidence="1">
    <location>
        <begin position="608"/>
        <end position="619"/>
    </location>
</feature>
<feature type="compositionally biased region" description="Basic residues" evidence="1">
    <location>
        <begin position="670"/>
        <end position="680"/>
    </location>
</feature>
<feature type="compositionally biased region" description="Acidic residues" evidence="1">
    <location>
        <begin position="646"/>
        <end position="666"/>
    </location>
</feature>
<name>A0A167HUU2_CALVF</name>
<dbReference type="EMBL" id="KV417315">
    <property type="protein sequence ID" value="KZO92006.1"/>
    <property type="molecule type" value="Genomic_DNA"/>
</dbReference>
<reference evidence="2 3" key="1">
    <citation type="journal article" date="2016" name="Mol. Biol. Evol.">
        <title>Comparative Genomics of Early-Diverging Mushroom-Forming Fungi Provides Insights into the Origins of Lignocellulose Decay Capabilities.</title>
        <authorList>
            <person name="Nagy L.G."/>
            <person name="Riley R."/>
            <person name="Tritt A."/>
            <person name="Adam C."/>
            <person name="Daum C."/>
            <person name="Floudas D."/>
            <person name="Sun H."/>
            <person name="Yadav J.S."/>
            <person name="Pangilinan J."/>
            <person name="Larsson K.H."/>
            <person name="Matsuura K."/>
            <person name="Barry K."/>
            <person name="Labutti K."/>
            <person name="Kuo R."/>
            <person name="Ohm R.A."/>
            <person name="Bhattacharya S.S."/>
            <person name="Shirouzu T."/>
            <person name="Yoshinaga Y."/>
            <person name="Martin F.M."/>
            <person name="Grigoriev I.V."/>
            <person name="Hibbett D.S."/>
        </authorList>
    </citation>
    <scope>NUCLEOTIDE SEQUENCE [LARGE SCALE GENOMIC DNA]</scope>
    <source>
        <strain evidence="2 3">TUFC12733</strain>
    </source>
</reference>
<proteinExistence type="predicted"/>
<feature type="compositionally biased region" description="Polar residues" evidence="1">
    <location>
        <begin position="758"/>
        <end position="768"/>
    </location>
</feature>
<accession>A0A167HUU2</accession>
<dbReference type="OrthoDB" id="3412206at2759"/>
<feature type="compositionally biased region" description="Acidic residues" evidence="1">
    <location>
        <begin position="1"/>
        <end position="30"/>
    </location>
</feature>
<gene>
    <name evidence="2" type="ORF">CALVIDRAFT_567745</name>
</gene>
<dbReference type="STRING" id="1330018.A0A167HUU2"/>
<feature type="compositionally biased region" description="Basic residues" evidence="1">
    <location>
        <begin position="632"/>
        <end position="642"/>
    </location>
</feature>
<feature type="compositionally biased region" description="Basic residues" evidence="1">
    <location>
        <begin position="694"/>
        <end position="703"/>
    </location>
</feature>
<evidence type="ECO:0000313" key="3">
    <source>
        <dbReference type="Proteomes" id="UP000076738"/>
    </source>
</evidence>
<feature type="region of interest" description="Disordered" evidence="1">
    <location>
        <begin position="1"/>
        <end position="32"/>
    </location>
</feature>
<sequence>MLEEDPGGEGNEPEVEEDELEEEEEDELDDDDHRSAHLKCQVGMLTHSLSIIHQLSQESNSSVEPENRELAVAIQTRKDMEARTLDLCAHPPDLQNPDEAVYNAKEDELNALHKFWNHWTKTHLLFETQRISVLLRLADQNHDAWLQANPRPKRRKRKKKRVSKSRLNDGEAAEQGRVMVTHASLSMPDRVCLASCAQDLIDLLEELPAIPTLFTVNLAEAMVAVDQRCKFLSAYFELVHTGQAKDWLQMRGPIYTNLTNIMMWRRAFNVQGTITFLEDMDQRFGGLELVAFTATIEATGEDGLPGLWQDDHYSMRGVNTMISATRPWPLFPTADIHRVSAWMTQTRFMIMTNLNHRSESKCPPTAFFAQVMIGLAKYSARWHLDHRVEFWPFRLDGFPDAVLQAVQNEVGQIAAQEPVFDDDTLADPDRGGRQWTSEEIYQKILRFTAAERAAADATLREVKLRRKSRRAPNHQIFPELLRGPGLGENQIFKENALPDNFNDLRELKMVMIEPVPGGKLPRNGIICFREEMCYWCRHDKGHAVSVKDTDREKPNRNDDTKADYLRDLLNAKYFVGGDPDATGEQWQEIDDKLWIDCWVLEREGKKNVDAQEKRSERGRQGAAKRWSAARGLVKKYRKKRGHLSSSEEDEDEDEDEDVDEDVDDDADHARRGRSKLKRSRATSDDDELSDHEFRCKKRRKKRITVSSDEDDREKTPPPDPEGPGDNLENLSDDSRGREDEEDDGEDLRGFIVPDDSLGSESQLQSQNV</sequence>
<dbReference type="AlphaFoldDB" id="A0A167HUU2"/>
<evidence type="ECO:0000256" key="1">
    <source>
        <dbReference type="SAM" id="MobiDB-lite"/>
    </source>
</evidence>
<organism evidence="2 3">
    <name type="scientific">Calocera viscosa (strain TUFC12733)</name>
    <dbReference type="NCBI Taxonomy" id="1330018"/>
    <lineage>
        <taxon>Eukaryota</taxon>
        <taxon>Fungi</taxon>
        <taxon>Dikarya</taxon>
        <taxon>Basidiomycota</taxon>
        <taxon>Agaricomycotina</taxon>
        <taxon>Dacrymycetes</taxon>
        <taxon>Dacrymycetales</taxon>
        <taxon>Dacrymycetaceae</taxon>
        <taxon>Calocera</taxon>
    </lineage>
</organism>
<dbReference type="Proteomes" id="UP000076738">
    <property type="component" value="Unassembled WGS sequence"/>
</dbReference>
<keyword evidence="3" id="KW-1185">Reference proteome</keyword>
<evidence type="ECO:0000313" key="2">
    <source>
        <dbReference type="EMBL" id="KZO92006.1"/>
    </source>
</evidence>
<feature type="region of interest" description="Disordered" evidence="1">
    <location>
        <begin position="148"/>
        <end position="173"/>
    </location>
</feature>
<protein>
    <submittedName>
        <fullName evidence="2">Uncharacterized protein</fullName>
    </submittedName>
</protein>
<feature type="compositionally biased region" description="Basic residues" evidence="1">
    <location>
        <begin position="151"/>
        <end position="164"/>
    </location>
</feature>
<feature type="region of interest" description="Disordered" evidence="1">
    <location>
        <begin position="608"/>
        <end position="768"/>
    </location>
</feature>